<dbReference type="InterPro" id="IPR043461">
    <property type="entry name" value="LpxH-like"/>
</dbReference>
<dbReference type="GO" id="GO:0019897">
    <property type="term" value="C:extrinsic component of plasma membrane"/>
    <property type="evidence" value="ECO:0007669"/>
    <property type="project" value="UniProtKB-UniRule"/>
</dbReference>
<dbReference type="UniPathway" id="UPA00359">
    <property type="reaction ID" value="UER00480"/>
</dbReference>
<evidence type="ECO:0000256" key="4">
    <source>
        <dbReference type="ARBA" id="ARBA00022556"/>
    </source>
</evidence>
<evidence type="ECO:0000313" key="12">
    <source>
        <dbReference type="EMBL" id="OAP91916.1"/>
    </source>
</evidence>
<feature type="binding site" evidence="10">
    <location>
        <position position="216"/>
    </location>
    <ligand>
        <name>Mn(2+)</name>
        <dbReference type="ChEBI" id="CHEBI:29035"/>
        <label>1</label>
    </ligand>
</feature>
<comment type="catalytic activity">
    <reaction evidence="10">
        <text>UDP-2-N,3-O-bis[(3R)-3-hydroxytetradecanoyl]-alpha-D-glucosamine + H2O = 2-N,3-O-bis[(3R)-3-hydroxytetradecanoyl]-alpha-D-glucosaminyl 1-phosphate + UMP + 2 H(+)</text>
        <dbReference type="Rhea" id="RHEA:25213"/>
        <dbReference type="ChEBI" id="CHEBI:15377"/>
        <dbReference type="ChEBI" id="CHEBI:15378"/>
        <dbReference type="ChEBI" id="CHEBI:57865"/>
        <dbReference type="ChEBI" id="CHEBI:57957"/>
        <dbReference type="ChEBI" id="CHEBI:78847"/>
        <dbReference type="EC" id="3.6.1.54"/>
    </reaction>
</comment>
<keyword evidence="3 10" id="KW-0997">Cell inner membrane</keyword>
<dbReference type="InterPro" id="IPR029052">
    <property type="entry name" value="Metallo-depent_PP-like"/>
</dbReference>
<dbReference type="NCBIfam" id="TIGR01854">
    <property type="entry name" value="lipid_A_lpxH"/>
    <property type="match status" value="1"/>
</dbReference>
<feature type="binding site" evidence="10">
    <location>
        <begin position="90"/>
        <end position="91"/>
    </location>
    <ligand>
        <name>substrate</name>
    </ligand>
</feature>
<evidence type="ECO:0000256" key="3">
    <source>
        <dbReference type="ARBA" id="ARBA00022519"/>
    </source>
</evidence>
<dbReference type="AlphaFoldDB" id="A0A179BJN4"/>
<dbReference type="EMBL" id="LVXZ01000058">
    <property type="protein sequence ID" value="OAP91916.1"/>
    <property type="molecule type" value="Genomic_DNA"/>
</dbReference>
<feature type="binding site" evidence="10">
    <location>
        <position position="214"/>
    </location>
    <ligand>
        <name>substrate</name>
    </ligand>
</feature>
<dbReference type="NCBIfam" id="NF003743">
    <property type="entry name" value="PRK05340.1"/>
    <property type="match status" value="1"/>
</dbReference>
<feature type="binding site" evidence="10">
    <location>
        <position position="90"/>
    </location>
    <ligand>
        <name>Mn(2+)</name>
        <dbReference type="ChEBI" id="CHEBI:29035"/>
        <label>2</label>
    </ligand>
</feature>
<protein>
    <recommendedName>
        <fullName evidence="10">UDP-2,3-diacylglucosamine hydrolase</fullName>
        <ecNumber evidence="10">3.6.1.54</ecNumber>
    </recommendedName>
    <alternativeName>
        <fullName evidence="10">UDP-2,3-diacylglucosamine diphosphatase</fullName>
    </alternativeName>
</protein>
<dbReference type="CDD" id="cd07398">
    <property type="entry name" value="MPP_YbbF-LpxH"/>
    <property type="match status" value="1"/>
</dbReference>
<dbReference type="Proteomes" id="UP000078302">
    <property type="component" value="Unassembled WGS sequence"/>
</dbReference>
<dbReference type="PANTHER" id="PTHR34990">
    <property type="entry name" value="UDP-2,3-DIACYLGLUCOSAMINE HYDROLASE-RELATED"/>
    <property type="match status" value="1"/>
</dbReference>
<dbReference type="PANTHER" id="PTHR34990:SF1">
    <property type="entry name" value="UDP-2,3-DIACYLGLUCOSAMINE HYDROLASE"/>
    <property type="match status" value="1"/>
</dbReference>
<sequence length="257" mass="28655">MTVHGADFDNGPVLFISDLHLCSAQPALTALFRHFCLREGRAARAVFILGDLFDYWVHQEQAAEAPYAEILALLHDLQKQGTTVYLMVGNRDFALDAAFLAQFGIIALPDPALLQLGDRRILLTHGDLLCSDDHRYQRFRRVIRHPLTRLTLGRLPYAWLQRIARGLRRGSSREVRAKAPAIIDANPQSIAAALHGEGAFALDGAPYDILIHGHTHRPVWERGPAGRRMVLGAWNADGAQIGRWENGQWSLQLLSPP</sequence>
<keyword evidence="13" id="KW-1185">Reference proteome</keyword>
<dbReference type="OrthoDB" id="5293204at2"/>
<dbReference type="GO" id="GO:0005737">
    <property type="term" value="C:cytoplasm"/>
    <property type="evidence" value="ECO:0007669"/>
    <property type="project" value="InterPro"/>
</dbReference>
<reference evidence="12 13" key="1">
    <citation type="submission" date="2016-04" db="EMBL/GenBank/DDBJ databases">
        <title>Acidithiobacillus ferrooxidans genome sequencing and assembly.</title>
        <authorList>
            <person name="Zhou Z."/>
        </authorList>
    </citation>
    <scope>NUCLEOTIDE SEQUENCE [LARGE SCALE GENOMIC DNA]</scope>
    <source>
        <strain evidence="12 13">BY0502</strain>
    </source>
</reference>
<dbReference type="Pfam" id="PF00149">
    <property type="entry name" value="Metallophos"/>
    <property type="match status" value="1"/>
</dbReference>
<evidence type="ECO:0000256" key="6">
    <source>
        <dbReference type="ARBA" id="ARBA00022801"/>
    </source>
</evidence>
<gene>
    <name evidence="10" type="primary">lpxH</name>
    <name evidence="12" type="ORF">A4H96_05445</name>
</gene>
<dbReference type="GO" id="GO:0009245">
    <property type="term" value="P:lipid A biosynthetic process"/>
    <property type="evidence" value="ECO:0007669"/>
    <property type="project" value="UniProtKB-UniRule"/>
</dbReference>
<keyword evidence="6 10" id="KW-0378">Hydrolase</keyword>
<comment type="caution">
    <text evidence="10">Lacks conserved residue(s) required for the propagation of feature annotation.</text>
</comment>
<evidence type="ECO:0000256" key="7">
    <source>
        <dbReference type="ARBA" id="ARBA00023098"/>
    </source>
</evidence>
<dbReference type="SUPFAM" id="SSF56300">
    <property type="entry name" value="Metallo-dependent phosphatases"/>
    <property type="match status" value="1"/>
</dbReference>
<feature type="binding site" evidence="10">
    <location>
        <position position="214"/>
    </location>
    <ligand>
        <name>Mn(2+)</name>
        <dbReference type="ChEBI" id="CHEBI:29035"/>
        <label>2</label>
    </ligand>
</feature>
<dbReference type="HAMAP" id="MF_00575">
    <property type="entry name" value="LpxH"/>
    <property type="match status" value="1"/>
</dbReference>
<keyword evidence="2 10" id="KW-0444">Lipid biosynthesis</keyword>
<keyword evidence="8 10" id="KW-0472">Membrane</keyword>
<dbReference type="InterPro" id="IPR004843">
    <property type="entry name" value="Calcineurin-like_PHP"/>
</dbReference>
<dbReference type="EC" id="3.6.1.54" evidence="10"/>
<keyword evidence="1 10" id="KW-1003">Cell membrane</keyword>
<evidence type="ECO:0000256" key="8">
    <source>
        <dbReference type="ARBA" id="ARBA00023136"/>
    </source>
</evidence>
<evidence type="ECO:0000256" key="9">
    <source>
        <dbReference type="ARBA" id="ARBA00023211"/>
    </source>
</evidence>
<dbReference type="InterPro" id="IPR010138">
    <property type="entry name" value="UDP-diacylglucosamine_Hdrlase"/>
</dbReference>
<dbReference type="Gene3D" id="3.60.21.10">
    <property type="match status" value="1"/>
</dbReference>
<comment type="pathway">
    <text evidence="10">Glycolipid biosynthesis; lipid IV(A) biosynthesis; lipid IV(A) from (3R)-3-hydroxytetradecanoyl-[acyl-carrier-protein] and UDP-N-acetyl-alpha-D-glucosamine: step 4/6.</text>
</comment>
<feature type="binding site" evidence="10">
    <location>
        <position position="178"/>
    </location>
    <ligand>
        <name>substrate</name>
    </ligand>
</feature>
<comment type="similarity">
    <text evidence="10">Belongs to the LpxH family.</text>
</comment>
<comment type="caution">
    <text evidence="12">The sequence shown here is derived from an EMBL/GenBank/DDBJ whole genome shotgun (WGS) entry which is preliminary data.</text>
</comment>
<evidence type="ECO:0000256" key="1">
    <source>
        <dbReference type="ARBA" id="ARBA00022475"/>
    </source>
</evidence>
<organism evidence="12 13">
    <name type="scientific">Acidithiobacillus ferrooxidans</name>
    <name type="common">Thiobacillus ferrooxidans</name>
    <dbReference type="NCBI Taxonomy" id="920"/>
    <lineage>
        <taxon>Bacteria</taxon>
        <taxon>Pseudomonadati</taxon>
        <taxon>Pseudomonadota</taxon>
        <taxon>Acidithiobacillia</taxon>
        <taxon>Acidithiobacillales</taxon>
        <taxon>Acidithiobacillaceae</taxon>
        <taxon>Acidithiobacillus</taxon>
    </lineage>
</organism>
<feature type="domain" description="Calcineurin-like phosphoesterase" evidence="11">
    <location>
        <begin position="12"/>
        <end position="218"/>
    </location>
</feature>
<dbReference type="GO" id="GO:0008758">
    <property type="term" value="F:UDP-2,3-diacylglucosamine hydrolase activity"/>
    <property type="evidence" value="ECO:0007669"/>
    <property type="project" value="UniProtKB-UniRule"/>
</dbReference>
<keyword evidence="4 10" id="KW-0441">Lipid A biosynthesis</keyword>
<dbReference type="GO" id="GO:0030145">
    <property type="term" value="F:manganese ion binding"/>
    <property type="evidence" value="ECO:0007669"/>
    <property type="project" value="UniProtKB-UniRule"/>
</dbReference>
<evidence type="ECO:0000256" key="2">
    <source>
        <dbReference type="ARBA" id="ARBA00022516"/>
    </source>
</evidence>
<name>A0A179BJN4_ACIFR</name>
<evidence type="ECO:0000259" key="11">
    <source>
        <dbReference type="Pfam" id="PF00149"/>
    </source>
</evidence>
<evidence type="ECO:0000256" key="10">
    <source>
        <dbReference type="HAMAP-Rule" id="MF_00575"/>
    </source>
</evidence>
<feature type="binding site" evidence="10">
    <location>
        <position position="20"/>
    </location>
    <ligand>
        <name>Mn(2+)</name>
        <dbReference type="ChEBI" id="CHEBI:29035"/>
        <label>1</label>
    </ligand>
</feature>
<comment type="function">
    <text evidence="10">Hydrolyzes the pyrophosphate bond of UDP-2,3-diacylglucosamine to yield 2,3-diacylglucosamine 1-phosphate (lipid X) and UMP by catalyzing the attack of water at the alpha-P atom. Involved in the biosynthesis of lipid A, a phosphorylated glycolipid that anchors the lipopolysaccharide to the outer membrane of the cell.</text>
</comment>
<accession>A0A179BJN4</accession>
<keyword evidence="7 10" id="KW-0443">Lipid metabolism</keyword>
<evidence type="ECO:0000256" key="5">
    <source>
        <dbReference type="ARBA" id="ARBA00022723"/>
    </source>
</evidence>
<evidence type="ECO:0000313" key="13">
    <source>
        <dbReference type="Proteomes" id="UP000078302"/>
    </source>
</evidence>
<comment type="subcellular location">
    <subcellularLocation>
        <location evidence="10">Cell inner membrane</location>
        <topology evidence="10">Peripheral membrane protein</topology>
        <orientation evidence="10">Cytoplasmic side</orientation>
    </subcellularLocation>
</comment>
<keyword evidence="9 10" id="KW-0464">Manganese</keyword>
<feature type="binding site" evidence="10">
    <location>
        <position position="51"/>
    </location>
    <ligand>
        <name>Mn(2+)</name>
        <dbReference type="ChEBI" id="CHEBI:29035"/>
        <label>2</label>
    </ligand>
</feature>
<feature type="binding site" evidence="10">
    <location>
        <position position="171"/>
    </location>
    <ligand>
        <name>substrate</name>
    </ligand>
</feature>
<feature type="binding site" evidence="10">
    <location>
        <position position="51"/>
    </location>
    <ligand>
        <name>Mn(2+)</name>
        <dbReference type="ChEBI" id="CHEBI:29035"/>
        <label>1</label>
    </ligand>
</feature>
<feature type="binding site" evidence="10">
    <location>
        <position position="133"/>
    </location>
    <ligand>
        <name>substrate</name>
    </ligand>
</feature>
<feature type="binding site" evidence="10">
    <location>
        <position position="125"/>
    </location>
    <ligand>
        <name>Mn(2+)</name>
        <dbReference type="ChEBI" id="CHEBI:29035"/>
        <label>2</label>
    </ligand>
</feature>
<feature type="binding site" evidence="10">
    <location>
        <position position="18"/>
    </location>
    <ligand>
        <name>Mn(2+)</name>
        <dbReference type="ChEBI" id="CHEBI:29035"/>
        <label>1</label>
    </ligand>
</feature>
<proteinExistence type="inferred from homology"/>
<comment type="cofactor">
    <cofactor evidence="10">
        <name>Mn(2+)</name>
        <dbReference type="ChEBI" id="CHEBI:29035"/>
    </cofactor>
    <text evidence="10">Binds 2 Mn(2+) ions per subunit in a binuclear metal center.</text>
</comment>
<keyword evidence="5 10" id="KW-0479">Metal-binding</keyword>